<gene>
    <name evidence="2" type="ORF">J2853_009747</name>
</gene>
<evidence type="ECO:0000313" key="3">
    <source>
        <dbReference type="Proteomes" id="UP001225356"/>
    </source>
</evidence>
<dbReference type="Proteomes" id="UP001225356">
    <property type="component" value="Unassembled WGS sequence"/>
</dbReference>
<feature type="region of interest" description="Disordered" evidence="1">
    <location>
        <begin position="1"/>
        <end position="43"/>
    </location>
</feature>
<evidence type="ECO:0000256" key="1">
    <source>
        <dbReference type="SAM" id="MobiDB-lite"/>
    </source>
</evidence>
<name>A0ABT9QUK6_9ACTN</name>
<keyword evidence="3" id="KW-1185">Reference proteome</keyword>
<protein>
    <submittedName>
        <fullName evidence="2">Uncharacterized protein</fullName>
    </submittedName>
</protein>
<sequence>MGNGSTVASTREELLSGLEQVASDTPASQDSNGAGPAAVGRPC</sequence>
<dbReference type="EMBL" id="JAUSQU010000003">
    <property type="protein sequence ID" value="MDP9850451.1"/>
    <property type="molecule type" value="Genomic_DNA"/>
</dbReference>
<reference evidence="2 3" key="1">
    <citation type="submission" date="2023-07" db="EMBL/GenBank/DDBJ databases">
        <title>Sequencing the genomes of 1000 actinobacteria strains.</title>
        <authorList>
            <person name="Klenk H.-P."/>
        </authorList>
    </citation>
    <scope>NUCLEOTIDE SEQUENCE [LARGE SCALE GENOMIC DNA]</scope>
    <source>
        <strain evidence="2 3">DSM 46740</strain>
    </source>
</reference>
<feature type="compositionally biased region" description="Polar residues" evidence="1">
    <location>
        <begin position="22"/>
        <end position="32"/>
    </location>
</feature>
<organism evidence="2 3">
    <name type="scientific">Streptosporangium lutulentum</name>
    <dbReference type="NCBI Taxonomy" id="1461250"/>
    <lineage>
        <taxon>Bacteria</taxon>
        <taxon>Bacillati</taxon>
        <taxon>Actinomycetota</taxon>
        <taxon>Actinomycetes</taxon>
        <taxon>Streptosporangiales</taxon>
        <taxon>Streptosporangiaceae</taxon>
        <taxon>Streptosporangium</taxon>
    </lineage>
</organism>
<accession>A0ABT9QUK6</accession>
<comment type="caution">
    <text evidence="2">The sequence shown here is derived from an EMBL/GenBank/DDBJ whole genome shotgun (WGS) entry which is preliminary data.</text>
</comment>
<evidence type="ECO:0000313" key="2">
    <source>
        <dbReference type="EMBL" id="MDP9850451.1"/>
    </source>
</evidence>
<dbReference type="RefSeq" id="WP_307569491.1">
    <property type="nucleotide sequence ID" value="NZ_JAUSQU010000003.1"/>
</dbReference>
<proteinExistence type="predicted"/>